<evidence type="ECO:0000256" key="9">
    <source>
        <dbReference type="SAM" id="Phobius"/>
    </source>
</evidence>
<dbReference type="Pfam" id="PF04290">
    <property type="entry name" value="DctQ"/>
    <property type="match status" value="1"/>
</dbReference>
<feature type="domain" description="Tripartite ATP-independent periplasmic transporters DctQ component" evidence="10">
    <location>
        <begin position="33"/>
        <end position="160"/>
    </location>
</feature>
<evidence type="ECO:0000313" key="12">
    <source>
        <dbReference type="Proteomes" id="UP000000602"/>
    </source>
</evidence>
<evidence type="ECO:0000256" key="1">
    <source>
        <dbReference type="ARBA" id="ARBA00004429"/>
    </source>
</evidence>
<comment type="subcellular location">
    <subcellularLocation>
        <location evidence="1">Cell inner membrane</location>
        <topology evidence="1">Multi-pass membrane protein</topology>
    </subcellularLocation>
</comment>
<keyword evidence="2" id="KW-0813">Transport</keyword>
<accession>Q6AR10</accession>
<dbReference type="GO" id="GO:0005886">
    <property type="term" value="C:plasma membrane"/>
    <property type="evidence" value="ECO:0007669"/>
    <property type="project" value="UniProtKB-SubCell"/>
</dbReference>
<dbReference type="EMBL" id="CR522870">
    <property type="protein sequence ID" value="CAG35214.1"/>
    <property type="molecule type" value="Genomic_DNA"/>
</dbReference>
<keyword evidence="5 9" id="KW-0812">Transmembrane</keyword>
<dbReference type="GO" id="GO:0022857">
    <property type="term" value="F:transmembrane transporter activity"/>
    <property type="evidence" value="ECO:0007669"/>
    <property type="project" value="TreeGrafter"/>
</dbReference>
<sequence length="176" mass="20567">MDFIFCLKSFCLKEERMERFFKYALPLLISTIAVMEFYQVLMRYVFELPSMGLDEMLVYPTLWLYILGAVNAAREDSQIKANVLDIFLKTDKARLIVRVIADLASVIVSSWLTYWAWDYFVYAKRVWKSSPTLYIPTFWAECALFIGLALMTVYCGGYLYKHAKQLIALQQPTKES</sequence>
<feature type="transmembrane region" description="Helical" evidence="9">
    <location>
        <begin position="56"/>
        <end position="74"/>
    </location>
</feature>
<evidence type="ECO:0000256" key="7">
    <source>
        <dbReference type="ARBA" id="ARBA00023136"/>
    </source>
</evidence>
<evidence type="ECO:0000256" key="8">
    <source>
        <dbReference type="ARBA" id="ARBA00038436"/>
    </source>
</evidence>
<dbReference type="STRING" id="177439.DP0485"/>
<keyword evidence="12" id="KW-1185">Reference proteome</keyword>
<feature type="transmembrane region" description="Helical" evidence="9">
    <location>
        <begin position="20"/>
        <end position="41"/>
    </location>
</feature>
<evidence type="ECO:0000256" key="2">
    <source>
        <dbReference type="ARBA" id="ARBA00022448"/>
    </source>
</evidence>
<comment type="similarity">
    <text evidence="8">Belongs to the TRAP transporter small permease family.</text>
</comment>
<dbReference type="eggNOG" id="COG3090">
    <property type="taxonomic scope" value="Bacteria"/>
</dbReference>
<feature type="transmembrane region" description="Helical" evidence="9">
    <location>
        <begin position="95"/>
        <end position="117"/>
    </location>
</feature>
<evidence type="ECO:0000256" key="5">
    <source>
        <dbReference type="ARBA" id="ARBA00022692"/>
    </source>
</evidence>
<evidence type="ECO:0000256" key="3">
    <source>
        <dbReference type="ARBA" id="ARBA00022475"/>
    </source>
</evidence>
<dbReference type="PANTHER" id="PTHR35011:SF2">
    <property type="entry name" value="2,3-DIKETO-L-GULONATE TRAP TRANSPORTER SMALL PERMEASE PROTEIN YIAM"/>
    <property type="match status" value="1"/>
</dbReference>
<dbReference type="PANTHER" id="PTHR35011">
    <property type="entry name" value="2,3-DIKETO-L-GULONATE TRAP TRANSPORTER SMALL PERMEASE PROTEIN YIAM"/>
    <property type="match status" value="1"/>
</dbReference>
<dbReference type="InterPro" id="IPR007387">
    <property type="entry name" value="TRAP_DctQ"/>
</dbReference>
<organism evidence="11 12">
    <name type="scientific">Desulfotalea psychrophila (strain LSv54 / DSM 12343)</name>
    <dbReference type="NCBI Taxonomy" id="177439"/>
    <lineage>
        <taxon>Bacteria</taxon>
        <taxon>Pseudomonadati</taxon>
        <taxon>Thermodesulfobacteriota</taxon>
        <taxon>Desulfobulbia</taxon>
        <taxon>Desulfobulbales</taxon>
        <taxon>Desulfocapsaceae</taxon>
        <taxon>Desulfotalea</taxon>
    </lineage>
</organism>
<feature type="transmembrane region" description="Helical" evidence="9">
    <location>
        <begin position="137"/>
        <end position="160"/>
    </location>
</feature>
<keyword evidence="6 9" id="KW-1133">Transmembrane helix</keyword>
<evidence type="ECO:0000313" key="11">
    <source>
        <dbReference type="EMBL" id="CAG35214.1"/>
    </source>
</evidence>
<name>Q6AR10_DESPS</name>
<evidence type="ECO:0000256" key="4">
    <source>
        <dbReference type="ARBA" id="ARBA00022519"/>
    </source>
</evidence>
<keyword evidence="7 9" id="KW-0472">Membrane</keyword>
<reference evidence="12" key="1">
    <citation type="journal article" date="2004" name="Environ. Microbiol.">
        <title>The genome of Desulfotalea psychrophila, a sulfate-reducing bacterium from permanently cold Arctic sediments.</title>
        <authorList>
            <person name="Rabus R."/>
            <person name="Ruepp A."/>
            <person name="Frickey T."/>
            <person name="Rattei T."/>
            <person name="Fartmann B."/>
            <person name="Stark M."/>
            <person name="Bauer M."/>
            <person name="Zibat A."/>
            <person name="Lombardot T."/>
            <person name="Becker I."/>
            <person name="Amann J."/>
            <person name="Gellner K."/>
            <person name="Teeling H."/>
            <person name="Leuschner W.D."/>
            <person name="Gloeckner F.-O."/>
            <person name="Lupas A.N."/>
            <person name="Amann R."/>
            <person name="Klenk H.-P."/>
        </authorList>
    </citation>
    <scope>NUCLEOTIDE SEQUENCE [LARGE SCALE GENOMIC DNA]</scope>
    <source>
        <strain evidence="12">DSM 12343 / LSv54</strain>
    </source>
</reference>
<gene>
    <name evidence="11" type="ordered locus">DP0485</name>
</gene>
<dbReference type="HOGENOM" id="CLU_086356_6_0_7"/>
<dbReference type="GO" id="GO:0015740">
    <property type="term" value="P:C4-dicarboxylate transport"/>
    <property type="evidence" value="ECO:0007669"/>
    <property type="project" value="TreeGrafter"/>
</dbReference>
<dbReference type="KEGG" id="dps:DP0485"/>
<keyword evidence="3" id="KW-1003">Cell membrane</keyword>
<dbReference type="Proteomes" id="UP000000602">
    <property type="component" value="Chromosome"/>
</dbReference>
<dbReference type="AlphaFoldDB" id="Q6AR10"/>
<keyword evidence="4" id="KW-0997">Cell inner membrane</keyword>
<proteinExistence type="inferred from homology"/>
<protein>
    <submittedName>
        <fullName evidence="11">Probable DctQ (C4-dicarboxylate permease, small subunit)</fullName>
    </submittedName>
</protein>
<evidence type="ECO:0000259" key="10">
    <source>
        <dbReference type="Pfam" id="PF04290"/>
    </source>
</evidence>
<dbReference type="InterPro" id="IPR055348">
    <property type="entry name" value="DctQ"/>
</dbReference>
<evidence type="ECO:0000256" key="6">
    <source>
        <dbReference type="ARBA" id="ARBA00022989"/>
    </source>
</evidence>